<keyword evidence="2" id="KW-1185">Reference proteome</keyword>
<dbReference type="RefSeq" id="WP_268616755.1">
    <property type="nucleotide sequence ID" value="NZ_JAMDMX010000069.1"/>
</dbReference>
<evidence type="ECO:0000313" key="1">
    <source>
        <dbReference type="EMBL" id="MCY9695436.1"/>
    </source>
</evidence>
<evidence type="ECO:0000313" key="2">
    <source>
        <dbReference type="Proteomes" id="UP001527099"/>
    </source>
</evidence>
<dbReference type="Gene3D" id="1.20.80.30">
    <property type="match status" value="1"/>
</dbReference>
<gene>
    <name evidence="1" type="ORF">M5X19_21385</name>
</gene>
<sequence length="208" mass="23830">MIGGNRLPEGLMEEVGSAIRDFELLRAQGFGDSESPLLISVCSGSMSSTPEMMDAILYIGLNDETVRGLSVINGNQRLAYDCYRQLLQKFGRIVCNIDNNYFEWELQTLKKKLRCKTDSELSESALIELCITYKKIIRKMMGIPFPENVYDQLGMAIEAVFRSWKRNFGLWCKNFILDIIEGMDNLRWGKLIWKIVQIYSSGNISSRK</sequence>
<proteinExistence type="predicted"/>
<dbReference type="SUPFAM" id="SSF56059">
    <property type="entry name" value="Glutathione synthetase ATP-binding domain-like"/>
    <property type="match status" value="1"/>
</dbReference>
<organism evidence="1 2">
    <name type="scientific">Paenibacillus alginolyticus</name>
    <dbReference type="NCBI Taxonomy" id="59839"/>
    <lineage>
        <taxon>Bacteria</taxon>
        <taxon>Bacillati</taxon>
        <taxon>Bacillota</taxon>
        <taxon>Bacilli</taxon>
        <taxon>Bacillales</taxon>
        <taxon>Paenibacillaceae</taxon>
        <taxon>Paenibacillus</taxon>
    </lineage>
</organism>
<dbReference type="InterPro" id="IPR010121">
    <property type="entry name" value="Pyruvate_phosphate_dikinase"/>
</dbReference>
<accession>A0ABT4GH07</accession>
<dbReference type="PANTHER" id="PTHR22931:SF9">
    <property type="entry name" value="PYRUVATE, PHOSPHATE DIKINASE 1, CHLOROPLASTIC"/>
    <property type="match status" value="1"/>
</dbReference>
<name>A0ABT4GH07_9BACL</name>
<protein>
    <submittedName>
        <fullName evidence="1">Uncharacterized protein</fullName>
    </submittedName>
</protein>
<dbReference type="EMBL" id="JAMDMX010000069">
    <property type="protein sequence ID" value="MCY9695436.1"/>
    <property type="molecule type" value="Genomic_DNA"/>
</dbReference>
<reference evidence="1 2" key="1">
    <citation type="submission" date="2022-05" db="EMBL/GenBank/DDBJ databases">
        <title>Genome Sequencing of Bee-Associated Microbes.</title>
        <authorList>
            <person name="Dunlap C."/>
        </authorList>
    </citation>
    <scope>NUCLEOTIDE SEQUENCE [LARGE SCALE GENOMIC DNA]</scope>
    <source>
        <strain evidence="1 2">NRRL B-14421</strain>
    </source>
</reference>
<comment type="caution">
    <text evidence="1">The sequence shown here is derived from an EMBL/GenBank/DDBJ whole genome shotgun (WGS) entry which is preliminary data.</text>
</comment>
<dbReference type="PANTHER" id="PTHR22931">
    <property type="entry name" value="PHOSPHOENOLPYRUVATE DIKINASE-RELATED"/>
    <property type="match status" value="1"/>
</dbReference>
<dbReference type="Proteomes" id="UP001527099">
    <property type="component" value="Unassembled WGS sequence"/>
</dbReference>